<keyword evidence="7" id="KW-0539">Nucleus</keyword>
<dbReference type="AlphaFoldDB" id="A0A8S3TDA4"/>
<evidence type="ECO:0000256" key="3">
    <source>
        <dbReference type="ARBA" id="ARBA00006958"/>
    </source>
</evidence>
<evidence type="ECO:0000256" key="2">
    <source>
        <dbReference type="ARBA" id="ARBA00004123"/>
    </source>
</evidence>
<feature type="domain" description="DDE Tnp4" evidence="8">
    <location>
        <begin position="218"/>
        <end position="370"/>
    </location>
</feature>
<keyword evidence="6" id="KW-0378">Hydrolase</keyword>
<keyword evidence="10" id="KW-1185">Reference proteome</keyword>
<comment type="subcellular location">
    <subcellularLocation>
        <location evidence="2">Nucleus</location>
    </subcellularLocation>
</comment>
<evidence type="ECO:0000256" key="6">
    <source>
        <dbReference type="ARBA" id="ARBA00022801"/>
    </source>
</evidence>
<dbReference type="InterPro" id="IPR027806">
    <property type="entry name" value="HARBI1_dom"/>
</dbReference>
<organism evidence="9 10">
    <name type="scientific">Mytilus edulis</name>
    <name type="common">Blue mussel</name>
    <dbReference type="NCBI Taxonomy" id="6550"/>
    <lineage>
        <taxon>Eukaryota</taxon>
        <taxon>Metazoa</taxon>
        <taxon>Spiralia</taxon>
        <taxon>Lophotrochozoa</taxon>
        <taxon>Mollusca</taxon>
        <taxon>Bivalvia</taxon>
        <taxon>Autobranchia</taxon>
        <taxon>Pteriomorphia</taxon>
        <taxon>Mytilida</taxon>
        <taxon>Mytiloidea</taxon>
        <taxon>Mytilidae</taxon>
        <taxon>Mytilinae</taxon>
        <taxon>Mytilus</taxon>
    </lineage>
</organism>
<evidence type="ECO:0000259" key="8">
    <source>
        <dbReference type="Pfam" id="PF13359"/>
    </source>
</evidence>
<evidence type="ECO:0000313" key="10">
    <source>
        <dbReference type="Proteomes" id="UP000683360"/>
    </source>
</evidence>
<dbReference type="PANTHER" id="PTHR22930:SF85">
    <property type="entry name" value="GH03217P-RELATED"/>
    <property type="match status" value="1"/>
</dbReference>
<name>A0A8S3TDA4_MYTED</name>
<dbReference type="EMBL" id="CAJPWZ010002153">
    <property type="protein sequence ID" value="CAG2231724.1"/>
    <property type="molecule type" value="Genomic_DNA"/>
</dbReference>
<dbReference type="GO" id="GO:0046872">
    <property type="term" value="F:metal ion binding"/>
    <property type="evidence" value="ECO:0007669"/>
    <property type="project" value="UniProtKB-KW"/>
</dbReference>
<protein>
    <recommendedName>
        <fullName evidence="8">DDE Tnp4 domain-containing protein</fullName>
    </recommendedName>
</protein>
<evidence type="ECO:0000256" key="4">
    <source>
        <dbReference type="ARBA" id="ARBA00022722"/>
    </source>
</evidence>
<proteinExistence type="inferred from homology"/>
<accession>A0A8S3TDA4</accession>
<dbReference type="InterPro" id="IPR045249">
    <property type="entry name" value="HARBI1-like"/>
</dbReference>
<dbReference type="PANTHER" id="PTHR22930">
    <property type="match status" value="1"/>
</dbReference>
<evidence type="ECO:0000313" key="9">
    <source>
        <dbReference type="EMBL" id="CAG2231724.1"/>
    </source>
</evidence>
<comment type="cofactor">
    <cofactor evidence="1">
        <name>a divalent metal cation</name>
        <dbReference type="ChEBI" id="CHEBI:60240"/>
    </cofactor>
</comment>
<gene>
    <name evidence="9" type="ORF">MEDL_44494</name>
</gene>
<dbReference type="Proteomes" id="UP000683360">
    <property type="component" value="Unassembled WGS sequence"/>
</dbReference>
<keyword evidence="4" id="KW-0540">Nuclease</keyword>
<reference evidence="9" key="1">
    <citation type="submission" date="2021-03" db="EMBL/GenBank/DDBJ databases">
        <authorList>
            <person name="Bekaert M."/>
        </authorList>
    </citation>
    <scope>NUCLEOTIDE SEQUENCE</scope>
</reference>
<keyword evidence="5" id="KW-0479">Metal-binding</keyword>
<dbReference type="GO" id="GO:0004518">
    <property type="term" value="F:nuclease activity"/>
    <property type="evidence" value="ECO:0007669"/>
    <property type="project" value="UniProtKB-KW"/>
</dbReference>
<dbReference type="OrthoDB" id="6115889at2759"/>
<sequence length="420" mass="48893">MGALVSSKPVMRRSYGRRMLIRARNKCNGLYTGKSNMAAQGPLLPAIIGYGLFQLFEDDEEEKLQLYLLQTELESARKERVKTQGYFEVTIPRYLPDTFQRFFRVSRNTFEILCQQLGACPEMRTRLYRGGREELPLHKKVLLVLRYLASQETILEISDKFNVTEYTLLKYRRQVLEAVYNNMMGRIITWPTQNELPDVAQRFNDMGQYQFQGVIGAIDGTHIPIEAPRENPQAYFNRKKFHSVILQAVCKDNLEIIDINVGWPDRVHDAKVLRNSTVWEDGDRISGYGRFHLIGDGAYPLKRWLLTPFRDNGHLTAEQKKFNKSLSSKRQVIERSFGLLKGRFRRLKHINMIDIKEICNVVCTAVVFHNICISNGENLEEFMEEDDDLMPPINPLFDQQERNAEGALKRFNMANRLRFL</sequence>
<evidence type="ECO:0000256" key="5">
    <source>
        <dbReference type="ARBA" id="ARBA00022723"/>
    </source>
</evidence>
<evidence type="ECO:0000256" key="7">
    <source>
        <dbReference type="ARBA" id="ARBA00023242"/>
    </source>
</evidence>
<dbReference type="Pfam" id="PF13359">
    <property type="entry name" value="DDE_Tnp_4"/>
    <property type="match status" value="1"/>
</dbReference>
<evidence type="ECO:0000256" key="1">
    <source>
        <dbReference type="ARBA" id="ARBA00001968"/>
    </source>
</evidence>
<comment type="caution">
    <text evidence="9">The sequence shown here is derived from an EMBL/GenBank/DDBJ whole genome shotgun (WGS) entry which is preliminary data.</text>
</comment>
<dbReference type="GO" id="GO:0016787">
    <property type="term" value="F:hydrolase activity"/>
    <property type="evidence" value="ECO:0007669"/>
    <property type="project" value="UniProtKB-KW"/>
</dbReference>
<comment type="similarity">
    <text evidence="3">Belongs to the HARBI1 family.</text>
</comment>
<dbReference type="GO" id="GO:0005634">
    <property type="term" value="C:nucleus"/>
    <property type="evidence" value="ECO:0007669"/>
    <property type="project" value="UniProtKB-SubCell"/>
</dbReference>